<dbReference type="Proteomes" id="UP000646776">
    <property type="component" value="Unassembled WGS sequence"/>
</dbReference>
<dbReference type="RefSeq" id="WP_189707092.1">
    <property type="nucleotide sequence ID" value="NZ_BMSA01000001.1"/>
</dbReference>
<dbReference type="NCBIfam" id="NF041216">
    <property type="entry name" value="CU044_2847_fam"/>
    <property type="match status" value="1"/>
</dbReference>
<feature type="domain" description="Trypsin-co-occurring" evidence="1">
    <location>
        <begin position="13"/>
        <end position="101"/>
    </location>
</feature>
<organism evidence="2 3">
    <name type="scientific">Streptomyces phaeofaciens</name>
    <dbReference type="NCBI Taxonomy" id="68254"/>
    <lineage>
        <taxon>Bacteria</taxon>
        <taxon>Bacillati</taxon>
        <taxon>Actinomycetota</taxon>
        <taxon>Actinomycetes</taxon>
        <taxon>Kitasatosporales</taxon>
        <taxon>Streptomycetaceae</taxon>
        <taxon>Streptomyces</taxon>
    </lineage>
</organism>
<gene>
    <name evidence="2" type="ORF">GCM10010226_05950</name>
</gene>
<evidence type="ECO:0000259" key="1">
    <source>
        <dbReference type="Pfam" id="PF19493"/>
    </source>
</evidence>
<evidence type="ECO:0000313" key="2">
    <source>
        <dbReference type="EMBL" id="GGT32543.1"/>
    </source>
</evidence>
<comment type="caution">
    <text evidence="2">The sequence shown here is derived from an EMBL/GenBank/DDBJ whole genome shotgun (WGS) entry which is preliminary data.</text>
</comment>
<reference evidence="2" key="1">
    <citation type="journal article" date="2014" name="Int. J. Syst. Evol. Microbiol.">
        <title>Complete genome sequence of Corynebacterium casei LMG S-19264T (=DSM 44701T), isolated from a smear-ripened cheese.</title>
        <authorList>
            <consortium name="US DOE Joint Genome Institute (JGI-PGF)"/>
            <person name="Walter F."/>
            <person name="Albersmeier A."/>
            <person name="Kalinowski J."/>
            <person name="Ruckert C."/>
        </authorList>
    </citation>
    <scope>NUCLEOTIDE SEQUENCE</scope>
    <source>
        <strain evidence="2">JCM 4125</strain>
    </source>
</reference>
<name>A0A918H2Z4_9ACTN</name>
<accession>A0A918H2Z4</accession>
<sequence>MEFVEVHTTGPRPLLVQVDGADAVVEAGRAADLLARGTESFESAMDAVRDAARTAVTRVRELSQPPQEVTVQFAVQLAAEAGVVVAKTAATANMSISLTWRSSDQHE</sequence>
<keyword evidence="3" id="KW-1185">Reference proteome</keyword>
<dbReference type="AlphaFoldDB" id="A0A918H2Z4"/>
<evidence type="ECO:0000313" key="3">
    <source>
        <dbReference type="Proteomes" id="UP000646776"/>
    </source>
</evidence>
<dbReference type="EMBL" id="BMSA01000001">
    <property type="protein sequence ID" value="GGT32543.1"/>
    <property type="molecule type" value="Genomic_DNA"/>
</dbReference>
<dbReference type="Pfam" id="PF19493">
    <property type="entry name" value="Trypco1"/>
    <property type="match status" value="1"/>
</dbReference>
<protein>
    <recommendedName>
        <fullName evidence="1">Trypsin-co-occurring domain-containing protein</fullName>
    </recommendedName>
</protein>
<dbReference type="InterPro" id="IPR045794">
    <property type="entry name" value="Trypco1"/>
</dbReference>
<reference evidence="2" key="2">
    <citation type="submission" date="2020-09" db="EMBL/GenBank/DDBJ databases">
        <authorList>
            <person name="Sun Q."/>
            <person name="Ohkuma M."/>
        </authorList>
    </citation>
    <scope>NUCLEOTIDE SEQUENCE</scope>
    <source>
        <strain evidence="2">JCM 4125</strain>
    </source>
</reference>
<proteinExistence type="predicted"/>